<dbReference type="AlphaFoldDB" id="A0AAD7N7E0"/>
<feature type="region of interest" description="Disordered" evidence="1">
    <location>
        <begin position="70"/>
        <end position="92"/>
    </location>
</feature>
<sequence length="553" mass="59218">MAPALIPLDDIQGGVINHQRTVPELFSIASAMGISTTGPKAELLTRVRTELSTNTALAQRPEFLKFSMHRAPKTANTASKGKKNSADKVAEDGQQAKQILPATGANQSLIEAKITADPPPQFVRLDGPGSKDKEEEVDKVKPAGAGSASSSESGDLGDRPVTPPPKNDKGKELIVPSTPVTIVVTFTGSNQREIILETSDRLPLTIEKEGVNGGPPTYTASLKAVLKEAFAADSPMKADRKAKIFRGGIVDPTVPNLKVGTVEEVLSDENIGNLRIPLVDKYQLKALAGGEMFGCDLLMVSEAQPTQAPGPAAAPSTSIPTAPTGDERPLDVARQRAIAAAANLTRREALIAFLASTFDARSTDWPRGDTVRVIRDRAVAVENAVAKAHLLGWNKSGGGYQIPLDYADAKLTSHDLRGERFRKEDLTTALRVGHAAAGTDAVAHRKMKELAEYCAFAKRWLEDPDADPKLRHKFDDLTTQQFIERLKKKKKTAKSEEKAEGKKRRHSPDVGDSDDLDGSGGTAAELSDAEVKVKKSKKRAGKKARRASSDSGS</sequence>
<accession>A0AAD7N7E0</accession>
<name>A0AAD7N7E0_9AGAR</name>
<protein>
    <recommendedName>
        <fullName evidence="2">SAP domain-containing protein</fullName>
    </recommendedName>
</protein>
<dbReference type="EMBL" id="JARKIB010000070">
    <property type="protein sequence ID" value="KAJ7749118.1"/>
    <property type="molecule type" value="Genomic_DNA"/>
</dbReference>
<evidence type="ECO:0000313" key="4">
    <source>
        <dbReference type="Proteomes" id="UP001215598"/>
    </source>
</evidence>
<reference evidence="3" key="1">
    <citation type="submission" date="2023-03" db="EMBL/GenBank/DDBJ databases">
        <title>Massive genome expansion in bonnet fungi (Mycena s.s.) driven by repeated elements and novel gene families across ecological guilds.</title>
        <authorList>
            <consortium name="Lawrence Berkeley National Laboratory"/>
            <person name="Harder C.B."/>
            <person name="Miyauchi S."/>
            <person name="Viragh M."/>
            <person name="Kuo A."/>
            <person name="Thoen E."/>
            <person name="Andreopoulos B."/>
            <person name="Lu D."/>
            <person name="Skrede I."/>
            <person name="Drula E."/>
            <person name="Henrissat B."/>
            <person name="Morin E."/>
            <person name="Kohler A."/>
            <person name="Barry K."/>
            <person name="LaButti K."/>
            <person name="Morin E."/>
            <person name="Salamov A."/>
            <person name="Lipzen A."/>
            <person name="Mereny Z."/>
            <person name="Hegedus B."/>
            <person name="Baldrian P."/>
            <person name="Stursova M."/>
            <person name="Weitz H."/>
            <person name="Taylor A."/>
            <person name="Grigoriev I.V."/>
            <person name="Nagy L.G."/>
            <person name="Martin F."/>
            <person name="Kauserud H."/>
        </authorList>
    </citation>
    <scope>NUCLEOTIDE SEQUENCE</scope>
    <source>
        <strain evidence="3">CBHHK182m</strain>
    </source>
</reference>
<evidence type="ECO:0000313" key="3">
    <source>
        <dbReference type="EMBL" id="KAJ7749118.1"/>
    </source>
</evidence>
<feature type="region of interest" description="Disordered" evidence="1">
    <location>
        <begin position="306"/>
        <end position="327"/>
    </location>
</feature>
<feature type="compositionally biased region" description="Low complexity" evidence="1">
    <location>
        <begin position="143"/>
        <end position="154"/>
    </location>
</feature>
<dbReference type="Proteomes" id="UP001215598">
    <property type="component" value="Unassembled WGS sequence"/>
</dbReference>
<dbReference type="InterPro" id="IPR003034">
    <property type="entry name" value="SAP_dom"/>
</dbReference>
<feature type="region of interest" description="Disordered" evidence="1">
    <location>
        <begin position="113"/>
        <end position="174"/>
    </location>
</feature>
<feature type="region of interest" description="Disordered" evidence="1">
    <location>
        <begin position="486"/>
        <end position="553"/>
    </location>
</feature>
<feature type="compositionally biased region" description="Basic residues" evidence="1">
    <location>
        <begin position="534"/>
        <end position="546"/>
    </location>
</feature>
<gene>
    <name evidence="3" type="ORF">B0H16DRAFT_890819</name>
</gene>
<keyword evidence="4" id="KW-1185">Reference proteome</keyword>
<proteinExistence type="predicted"/>
<feature type="compositionally biased region" description="Basic and acidic residues" evidence="1">
    <location>
        <begin position="129"/>
        <end position="141"/>
    </location>
</feature>
<feature type="domain" description="SAP" evidence="2">
    <location>
        <begin position="17"/>
        <end position="51"/>
    </location>
</feature>
<dbReference type="PROSITE" id="PS50800">
    <property type="entry name" value="SAP"/>
    <property type="match status" value="1"/>
</dbReference>
<comment type="caution">
    <text evidence="3">The sequence shown here is derived from an EMBL/GenBank/DDBJ whole genome shotgun (WGS) entry which is preliminary data.</text>
</comment>
<organism evidence="3 4">
    <name type="scientific">Mycena metata</name>
    <dbReference type="NCBI Taxonomy" id="1033252"/>
    <lineage>
        <taxon>Eukaryota</taxon>
        <taxon>Fungi</taxon>
        <taxon>Dikarya</taxon>
        <taxon>Basidiomycota</taxon>
        <taxon>Agaricomycotina</taxon>
        <taxon>Agaricomycetes</taxon>
        <taxon>Agaricomycetidae</taxon>
        <taxon>Agaricales</taxon>
        <taxon>Marasmiineae</taxon>
        <taxon>Mycenaceae</taxon>
        <taxon>Mycena</taxon>
    </lineage>
</organism>
<feature type="compositionally biased region" description="Low complexity" evidence="1">
    <location>
        <begin position="306"/>
        <end position="324"/>
    </location>
</feature>
<evidence type="ECO:0000259" key="2">
    <source>
        <dbReference type="PROSITE" id="PS50800"/>
    </source>
</evidence>
<evidence type="ECO:0000256" key="1">
    <source>
        <dbReference type="SAM" id="MobiDB-lite"/>
    </source>
</evidence>